<evidence type="ECO:0000256" key="4">
    <source>
        <dbReference type="ARBA" id="ARBA00022982"/>
    </source>
</evidence>
<reference evidence="8" key="1">
    <citation type="submission" date="2023-10" db="EMBL/GenBank/DDBJ databases">
        <title>Chromosome-level genome of the transformable northern wattle, Acacia crassicarpa.</title>
        <authorList>
            <person name="Massaro I."/>
            <person name="Sinha N.R."/>
            <person name="Poethig S."/>
            <person name="Leichty A.R."/>
        </authorList>
    </citation>
    <scope>NUCLEOTIDE SEQUENCE</scope>
    <source>
        <strain evidence="8">Acra3RX</strain>
        <tissue evidence="8">Leaf</tissue>
    </source>
</reference>
<feature type="domain" description="DOMON" evidence="7">
    <location>
        <begin position="46"/>
        <end position="163"/>
    </location>
</feature>
<keyword evidence="9" id="KW-1185">Reference proteome</keyword>
<keyword evidence="5" id="KW-0472">Membrane</keyword>
<feature type="chain" id="PRO_5041972349" description="DOMON domain-containing protein" evidence="6">
    <location>
        <begin position="24"/>
        <end position="189"/>
    </location>
</feature>
<keyword evidence="4" id="KW-0249">Electron transport</keyword>
<dbReference type="GO" id="GO:0016020">
    <property type="term" value="C:membrane"/>
    <property type="evidence" value="ECO:0007669"/>
    <property type="project" value="UniProtKB-SubCell"/>
</dbReference>
<dbReference type="CDD" id="cd09629">
    <property type="entry name" value="DOMON_CIL1_like"/>
    <property type="match status" value="1"/>
</dbReference>
<dbReference type="Pfam" id="PF04526">
    <property type="entry name" value="DUF568"/>
    <property type="match status" value="1"/>
</dbReference>
<evidence type="ECO:0000259" key="7">
    <source>
        <dbReference type="PROSITE" id="PS50836"/>
    </source>
</evidence>
<protein>
    <recommendedName>
        <fullName evidence="7">DOMON domain-containing protein</fullName>
    </recommendedName>
</protein>
<dbReference type="InterPro" id="IPR005018">
    <property type="entry name" value="DOMON_domain"/>
</dbReference>
<evidence type="ECO:0000256" key="2">
    <source>
        <dbReference type="ARBA" id="ARBA00022448"/>
    </source>
</evidence>
<dbReference type="EMBL" id="JAWXYG010000011">
    <property type="protein sequence ID" value="KAK4259116.1"/>
    <property type="molecule type" value="Genomic_DNA"/>
</dbReference>
<dbReference type="PANTHER" id="PTHR23130">
    <property type="entry name" value="CYTOCHROME B561 AND DOMON DOMAIN-CONTAINING PROTEIN"/>
    <property type="match status" value="1"/>
</dbReference>
<name>A0AAE1IWC5_9FABA</name>
<dbReference type="InterPro" id="IPR045265">
    <property type="entry name" value="AIR12_DOMON"/>
</dbReference>
<accession>A0AAE1IWC5</accession>
<evidence type="ECO:0000256" key="3">
    <source>
        <dbReference type="ARBA" id="ARBA00022729"/>
    </source>
</evidence>
<dbReference type="AlphaFoldDB" id="A0AAE1IWC5"/>
<feature type="signal peptide" evidence="6">
    <location>
        <begin position="1"/>
        <end position="23"/>
    </location>
</feature>
<gene>
    <name evidence="8" type="ORF">QN277_005483</name>
</gene>
<evidence type="ECO:0000256" key="6">
    <source>
        <dbReference type="SAM" id="SignalP"/>
    </source>
</evidence>
<evidence type="ECO:0000256" key="5">
    <source>
        <dbReference type="ARBA" id="ARBA00023136"/>
    </source>
</evidence>
<keyword evidence="2" id="KW-0813">Transport</keyword>
<evidence type="ECO:0000256" key="1">
    <source>
        <dbReference type="ARBA" id="ARBA00004370"/>
    </source>
</evidence>
<dbReference type="PANTHER" id="PTHR23130:SF167">
    <property type="entry name" value="CYTOCHROME B561 AND DOMON DOMAIN-CONTAINING PROTEIN"/>
    <property type="match status" value="1"/>
</dbReference>
<organism evidence="8 9">
    <name type="scientific">Acacia crassicarpa</name>
    <name type="common">northern wattle</name>
    <dbReference type="NCBI Taxonomy" id="499986"/>
    <lineage>
        <taxon>Eukaryota</taxon>
        <taxon>Viridiplantae</taxon>
        <taxon>Streptophyta</taxon>
        <taxon>Embryophyta</taxon>
        <taxon>Tracheophyta</taxon>
        <taxon>Spermatophyta</taxon>
        <taxon>Magnoliopsida</taxon>
        <taxon>eudicotyledons</taxon>
        <taxon>Gunneridae</taxon>
        <taxon>Pentapetalae</taxon>
        <taxon>rosids</taxon>
        <taxon>fabids</taxon>
        <taxon>Fabales</taxon>
        <taxon>Fabaceae</taxon>
        <taxon>Caesalpinioideae</taxon>
        <taxon>mimosoid clade</taxon>
        <taxon>Acacieae</taxon>
        <taxon>Acacia</taxon>
    </lineage>
</organism>
<sequence>MQTMLKLVLGFSVLTSLFLTSSAQNCSNYTFNSSRVFSKCRDLPHLSSHLYWTFNQSSGQLDIAYRHDGINSTNKWVAWALNPTGSLTAAMPGAQALVAILQNGTTRAYTSPISSYSTQLQAGNLSFPVTGLTATYQNSEIIIFATLSLNRNVSSMIHTWQEGMVSGSTPQAHAMSSDNLNAKETLNLV</sequence>
<comment type="subcellular location">
    <subcellularLocation>
        <location evidence="1">Membrane</location>
    </subcellularLocation>
</comment>
<dbReference type="Proteomes" id="UP001293593">
    <property type="component" value="Unassembled WGS sequence"/>
</dbReference>
<evidence type="ECO:0000313" key="9">
    <source>
        <dbReference type="Proteomes" id="UP001293593"/>
    </source>
</evidence>
<evidence type="ECO:0000313" key="8">
    <source>
        <dbReference type="EMBL" id="KAK4259116.1"/>
    </source>
</evidence>
<proteinExistence type="predicted"/>
<dbReference type="PROSITE" id="PS50836">
    <property type="entry name" value="DOMON"/>
    <property type="match status" value="1"/>
</dbReference>
<comment type="caution">
    <text evidence="8">The sequence shown here is derived from an EMBL/GenBank/DDBJ whole genome shotgun (WGS) entry which is preliminary data.</text>
</comment>
<keyword evidence="3 6" id="KW-0732">Signal</keyword>